<comment type="subcellular location">
    <subcellularLocation>
        <location evidence="1">Secreted</location>
        <location evidence="1">Cell wall</location>
    </subcellularLocation>
</comment>
<reference evidence="14 15" key="1">
    <citation type="submission" date="2019-09" db="EMBL/GenBank/DDBJ databases">
        <title>Draft genome of the ectomycorrhizal ascomycete Sphaerosporella brunnea.</title>
        <authorList>
            <consortium name="DOE Joint Genome Institute"/>
            <person name="Benucci G.M."/>
            <person name="Marozzi G."/>
            <person name="Antonielli L."/>
            <person name="Sanchez S."/>
            <person name="Marco P."/>
            <person name="Wang X."/>
            <person name="Falini L.B."/>
            <person name="Barry K."/>
            <person name="Haridas S."/>
            <person name="Lipzen A."/>
            <person name="Labutti K."/>
            <person name="Grigoriev I.V."/>
            <person name="Murat C."/>
            <person name="Martin F."/>
            <person name="Albertini E."/>
            <person name="Donnini D."/>
            <person name="Bonito G."/>
        </authorList>
    </citation>
    <scope>NUCLEOTIDE SEQUENCE [LARGE SCALE GENOMIC DNA]</scope>
    <source>
        <strain evidence="14 15">Sb_GMNB300</strain>
    </source>
</reference>
<evidence type="ECO:0000256" key="3">
    <source>
        <dbReference type="ARBA" id="ARBA00022512"/>
    </source>
</evidence>
<dbReference type="GO" id="GO:0009986">
    <property type="term" value="C:cell surface"/>
    <property type="evidence" value="ECO:0007669"/>
    <property type="project" value="TreeGrafter"/>
</dbReference>
<protein>
    <recommendedName>
        <fullName evidence="9">Probable beta-glucosidase btgE</fullName>
    </recommendedName>
    <alternativeName>
        <fullName evidence="10">Beta-D-glucoside glucohydrolase btgE</fullName>
    </alternativeName>
    <alternativeName>
        <fullName evidence="12">Cellobiase btgE</fullName>
    </alternativeName>
    <alternativeName>
        <fullName evidence="11">Gentiobiase btgE</fullName>
    </alternativeName>
</protein>
<feature type="signal peptide" evidence="13">
    <location>
        <begin position="1"/>
        <end position="18"/>
    </location>
</feature>
<evidence type="ECO:0000256" key="9">
    <source>
        <dbReference type="ARBA" id="ARBA00039284"/>
    </source>
</evidence>
<name>A0A5J5EWS1_9PEZI</name>
<dbReference type="PANTHER" id="PTHR16631:SF24">
    <property type="entry name" value="FAMILY 17 GLUCOSIDASE SCW11-RELATED"/>
    <property type="match status" value="1"/>
</dbReference>
<evidence type="ECO:0000313" key="14">
    <source>
        <dbReference type="EMBL" id="KAA8905667.1"/>
    </source>
</evidence>
<comment type="function">
    <text evidence="8">Beta-glucosidases are one of a number of cellulolytic enzymes involved in the degradation of cellulosic biomass. Catalyzes the last step releasing glucose from the inhibitory cellobiose.</text>
</comment>
<dbReference type="Proteomes" id="UP000326924">
    <property type="component" value="Unassembled WGS sequence"/>
</dbReference>
<evidence type="ECO:0000256" key="12">
    <source>
        <dbReference type="ARBA" id="ARBA00042762"/>
    </source>
</evidence>
<evidence type="ECO:0000256" key="1">
    <source>
        <dbReference type="ARBA" id="ARBA00004191"/>
    </source>
</evidence>
<comment type="similarity">
    <text evidence="2">Belongs to the glycosyl hydrolase 17 family.</text>
</comment>
<dbReference type="InterPro" id="IPR017853">
    <property type="entry name" value="GH"/>
</dbReference>
<dbReference type="EMBL" id="VXIS01000097">
    <property type="protein sequence ID" value="KAA8905667.1"/>
    <property type="molecule type" value="Genomic_DNA"/>
</dbReference>
<organism evidence="14 15">
    <name type="scientific">Sphaerosporella brunnea</name>
    <dbReference type="NCBI Taxonomy" id="1250544"/>
    <lineage>
        <taxon>Eukaryota</taxon>
        <taxon>Fungi</taxon>
        <taxon>Dikarya</taxon>
        <taxon>Ascomycota</taxon>
        <taxon>Pezizomycotina</taxon>
        <taxon>Pezizomycetes</taxon>
        <taxon>Pezizales</taxon>
        <taxon>Pyronemataceae</taxon>
        <taxon>Sphaerosporella</taxon>
    </lineage>
</organism>
<evidence type="ECO:0000313" key="15">
    <source>
        <dbReference type="Proteomes" id="UP000326924"/>
    </source>
</evidence>
<gene>
    <name evidence="14" type="ORF">FN846DRAFT_898995</name>
</gene>
<keyword evidence="6 14" id="KW-0378">Hydrolase</keyword>
<keyword evidence="4" id="KW-0964">Secreted</keyword>
<keyword evidence="3" id="KW-0134">Cell wall</keyword>
<keyword evidence="7" id="KW-0326">Glycosidase</keyword>
<dbReference type="PANTHER" id="PTHR16631">
    <property type="entry name" value="GLUCAN 1,3-BETA-GLUCOSIDASE"/>
    <property type="match status" value="1"/>
</dbReference>
<dbReference type="SUPFAM" id="SSF51445">
    <property type="entry name" value="(Trans)glycosidases"/>
    <property type="match status" value="1"/>
</dbReference>
<evidence type="ECO:0000256" key="5">
    <source>
        <dbReference type="ARBA" id="ARBA00022729"/>
    </source>
</evidence>
<feature type="chain" id="PRO_5023921000" description="Probable beta-glucosidase btgE" evidence="13">
    <location>
        <begin position="19"/>
        <end position="561"/>
    </location>
</feature>
<dbReference type="AlphaFoldDB" id="A0A5J5EWS1"/>
<sequence>MKYALIALAATAITGASANNHHRRHNHNLLKRNAPDACSCKTYVTSYVVPVTVYPEGQGSATVSPADETTTRYVTHVETSTSMRYFTATETPYTAPTPEASTCSSTGVYTFPAKTTTLSTTAYGAVPTSAVLVPGTTTYGGHTTIVATSTVITCPVVATHTSEGVTTEKVYKTVYTCPAAGTYTVGATTTVVPETTTVTYVIPTAYAPGTYVQPELTTTVTETDYVVTCPYSAVGETPAPTPAAPTTTPAAPYKVASEVAYKASEVYSKATSKASHYIPKVTSIASVVPKPSSGSTVPSGHGKYFGITYSPYDDNGQCKSATDIASDMADIASKGFENVRVYSTDCDTLKQVGDNCRKHGMGMIAGLFIKSGGVHTADEQLAALKEWNGWDLVRAVIVGNEAVFNGYCTASDLASYIEYVKAELKNGPGYSGPVSTAETLNILQANGNVLCSCIDFVGVNIQPYFDGGVVAEMAGEFLASQLKLAEDVCGGKEGYVLEAGWPSSGNPNGKAVASPENQKTAILSYENVCPGHVTYFTYRNDLWKAPGNLGIEQEFGCGDLF</sequence>
<dbReference type="InterPro" id="IPR050732">
    <property type="entry name" value="Beta-glucan_modifiers"/>
</dbReference>
<dbReference type="InParanoid" id="A0A5J5EWS1"/>
<proteinExistence type="inferred from homology"/>
<dbReference type="OrthoDB" id="4082933at2759"/>
<evidence type="ECO:0000256" key="13">
    <source>
        <dbReference type="SAM" id="SignalP"/>
    </source>
</evidence>
<comment type="caution">
    <text evidence="14">The sequence shown here is derived from an EMBL/GenBank/DDBJ whole genome shotgun (WGS) entry which is preliminary data.</text>
</comment>
<evidence type="ECO:0000256" key="10">
    <source>
        <dbReference type="ARBA" id="ARBA00041495"/>
    </source>
</evidence>
<evidence type="ECO:0000256" key="6">
    <source>
        <dbReference type="ARBA" id="ARBA00022801"/>
    </source>
</evidence>
<evidence type="ECO:0000256" key="7">
    <source>
        <dbReference type="ARBA" id="ARBA00023295"/>
    </source>
</evidence>
<keyword evidence="15" id="KW-1185">Reference proteome</keyword>
<dbReference type="GO" id="GO:0042973">
    <property type="term" value="F:glucan endo-1,3-beta-D-glucosidase activity"/>
    <property type="evidence" value="ECO:0007669"/>
    <property type="project" value="TreeGrafter"/>
</dbReference>
<dbReference type="GO" id="GO:0005576">
    <property type="term" value="C:extracellular region"/>
    <property type="evidence" value="ECO:0007669"/>
    <property type="project" value="TreeGrafter"/>
</dbReference>
<evidence type="ECO:0000256" key="4">
    <source>
        <dbReference type="ARBA" id="ARBA00022525"/>
    </source>
</evidence>
<evidence type="ECO:0000256" key="11">
    <source>
        <dbReference type="ARBA" id="ARBA00041516"/>
    </source>
</evidence>
<accession>A0A5J5EWS1</accession>
<evidence type="ECO:0000256" key="2">
    <source>
        <dbReference type="ARBA" id="ARBA00008773"/>
    </source>
</evidence>
<evidence type="ECO:0000256" key="8">
    <source>
        <dbReference type="ARBA" id="ARBA00024983"/>
    </source>
</evidence>
<dbReference type="GO" id="GO:0009277">
    <property type="term" value="C:fungal-type cell wall"/>
    <property type="evidence" value="ECO:0007669"/>
    <property type="project" value="TreeGrafter"/>
</dbReference>
<dbReference type="GO" id="GO:0071555">
    <property type="term" value="P:cell wall organization"/>
    <property type="evidence" value="ECO:0007669"/>
    <property type="project" value="TreeGrafter"/>
</dbReference>
<keyword evidence="5 13" id="KW-0732">Signal</keyword>